<dbReference type="Proteomes" id="UP000547973">
    <property type="component" value="Unassembled WGS sequence"/>
</dbReference>
<dbReference type="InterPro" id="IPR008136">
    <property type="entry name" value="CinA_C"/>
</dbReference>
<name>A0A7Y9ZAF9_9MICO</name>
<evidence type="ECO:0000313" key="2">
    <source>
        <dbReference type="EMBL" id="NYI41799.1"/>
    </source>
</evidence>
<dbReference type="EC" id="3.5.1.42" evidence="2"/>
<dbReference type="RefSeq" id="WP_062075814.1">
    <property type="nucleotide sequence ID" value="NZ_BBRC01000013.1"/>
</dbReference>
<dbReference type="EMBL" id="JACBZO010000001">
    <property type="protein sequence ID" value="NYI41799.1"/>
    <property type="molecule type" value="Genomic_DNA"/>
</dbReference>
<dbReference type="Pfam" id="PF02464">
    <property type="entry name" value="CinA"/>
    <property type="match status" value="1"/>
</dbReference>
<sequence>MSPEAAAIIELAKRAGVTLATAESLTGGAVCEALVSVAGASAVVRGGIVAYHTEVKVGALGVSTLLIEREGPVAHSVAIAMARGALRLFGADVAVATTGVAGPEPHGGREPGTVVVAVVGPGPELVTTVYIEGNRDDVMHGAVAVALDHLTRALSSLDAR</sequence>
<dbReference type="SUPFAM" id="SSF142433">
    <property type="entry name" value="CinA-like"/>
    <property type="match status" value="1"/>
</dbReference>
<evidence type="ECO:0000259" key="1">
    <source>
        <dbReference type="Pfam" id="PF02464"/>
    </source>
</evidence>
<reference evidence="2 3" key="1">
    <citation type="submission" date="2020-07" db="EMBL/GenBank/DDBJ databases">
        <title>Sequencing the genomes of 1000 actinobacteria strains.</title>
        <authorList>
            <person name="Klenk H.-P."/>
        </authorList>
    </citation>
    <scope>NUCLEOTIDE SEQUENCE [LARGE SCALE GENOMIC DNA]</scope>
    <source>
        <strain evidence="2 3">DSM 19970</strain>
    </source>
</reference>
<comment type="caution">
    <text evidence="2">The sequence shown here is derived from an EMBL/GenBank/DDBJ whole genome shotgun (WGS) entry which is preliminary data.</text>
</comment>
<dbReference type="NCBIfam" id="TIGR00199">
    <property type="entry name" value="PncC_domain"/>
    <property type="match status" value="1"/>
</dbReference>
<keyword evidence="3" id="KW-1185">Reference proteome</keyword>
<dbReference type="OrthoDB" id="1253990at2"/>
<dbReference type="Gene3D" id="3.90.950.20">
    <property type="entry name" value="CinA-like"/>
    <property type="match status" value="1"/>
</dbReference>
<dbReference type="AlphaFoldDB" id="A0A7Y9ZAF9"/>
<keyword evidence="2" id="KW-0378">Hydrolase</keyword>
<evidence type="ECO:0000313" key="3">
    <source>
        <dbReference type="Proteomes" id="UP000547973"/>
    </source>
</evidence>
<organism evidence="2 3">
    <name type="scientific">Demequina lutea</name>
    <dbReference type="NCBI Taxonomy" id="431489"/>
    <lineage>
        <taxon>Bacteria</taxon>
        <taxon>Bacillati</taxon>
        <taxon>Actinomycetota</taxon>
        <taxon>Actinomycetes</taxon>
        <taxon>Micrococcales</taxon>
        <taxon>Demequinaceae</taxon>
        <taxon>Demequina</taxon>
    </lineage>
</organism>
<feature type="domain" description="CinA C-terminal" evidence="1">
    <location>
        <begin position="5"/>
        <end position="153"/>
    </location>
</feature>
<dbReference type="InterPro" id="IPR036653">
    <property type="entry name" value="CinA-like_C"/>
</dbReference>
<proteinExistence type="predicted"/>
<protein>
    <submittedName>
        <fullName evidence="2">Nicotinamide-nucleotide amidase</fullName>
        <ecNumber evidence="2">3.5.1.42</ecNumber>
    </submittedName>
</protein>
<dbReference type="GO" id="GO:0019159">
    <property type="term" value="F:nicotinamide-nucleotide amidase activity"/>
    <property type="evidence" value="ECO:0007669"/>
    <property type="project" value="UniProtKB-EC"/>
</dbReference>
<accession>A0A7Y9ZAF9</accession>
<gene>
    <name evidence="2" type="ORF">BKA03_001918</name>
</gene>